<name>W0AKA8_9SPHN</name>
<evidence type="ECO:0000256" key="3">
    <source>
        <dbReference type="SAM" id="Phobius"/>
    </source>
</evidence>
<dbReference type="STRING" id="1123269.NX02_26915"/>
<feature type="transmembrane region" description="Helical" evidence="3">
    <location>
        <begin position="75"/>
        <end position="96"/>
    </location>
</feature>
<keyword evidence="3" id="KW-0812">Transmembrane</keyword>
<evidence type="ECO:0000256" key="1">
    <source>
        <dbReference type="SAM" id="Coils"/>
    </source>
</evidence>
<dbReference type="EMBL" id="CP006644">
    <property type="protein sequence ID" value="AHE56972.1"/>
    <property type="molecule type" value="Genomic_DNA"/>
</dbReference>
<sequence>MGQDESAEAAPAAPATGDVSMFGDHDYGQDTPALDGGRPWGMIAAAALLAISWLALAGVAIGMATAGQPPALPLVAQWIAMISAPLALIGILYLLMQRHSRAEARRFGRSAAALRAEAAALEASLAAASTRLDETRASLAAHIAELVARGEDATRSLVNINGAIESEGASIARHAETLRVSAAGARNDLGALLTGLPKAHEETRGLADSLRETGLVAHERAGALEAQLAALAARSREADEVAGGAAQRLGAHIARIETTSEAASDRLDAVAQQLTSAADTALARAAEGIDGARQGLDAQAESLRSMLDQGRTAMERAGAESADAMALRLAEIGARLDRLGNLIGEQDARTSAMLQRLGGELAGLDARLAQLDQDGIERAGRLSGAISGLTADSERARLALDAGSGAADGFIMRVEQLLMALNASAREIDETLPAAFNRLNDHSRQAKATMGSLSPEIDRLDDATSTALARLGEAETLLARQHDGVAGLIAAAERSLDDGRQQVTALSAAITTADGEARALTERAAPLLIEALLRVRETATQAADKARAALGAVIPEVSQRMGDHAADAMQRALMDKVQGQLDEIAATAERAVNAAQSASTRLDQKLETIRETSAAMEARISRAQEEAEAASQDSFARRVALLIEALNSTAIDIGKVLSAEVTDSAWSAYLKGERGIFARRAVRLLDSGEVREVSRHYDGDPDFRTQVNRYIHDFEAMLRMVLATRDGSVLGVTLLSSDNGKLYVALAQAIERLR</sequence>
<keyword evidence="1" id="KW-0175">Coiled coil</keyword>
<evidence type="ECO:0000313" key="5">
    <source>
        <dbReference type="Proteomes" id="UP000018851"/>
    </source>
</evidence>
<dbReference type="AlphaFoldDB" id="W0AKA8"/>
<dbReference type="Proteomes" id="UP000018851">
    <property type="component" value="Chromosome"/>
</dbReference>
<feature type="coiled-coil region" evidence="1">
    <location>
        <begin position="606"/>
        <end position="633"/>
    </location>
</feature>
<dbReference type="HOGENOM" id="CLU_323617_0_0_5"/>
<keyword evidence="3" id="KW-1133">Transmembrane helix</keyword>
<reference evidence="4 5" key="1">
    <citation type="submission" date="2013-07" db="EMBL/GenBank/DDBJ databases">
        <title>Completed genome of Sphingomonas sanxanigenens NX02.</title>
        <authorList>
            <person name="Ma T."/>
            <person name="Huang H."/>
            <person name="Wu M."/>
            <person name="Li X."/>
            <person name="Li G."/>
        </authorList>
    </citation>
    <scope>NUCLEOTIDE SEQUENCE [LARGE SCALE GENOMIC DNA]</scope>
    <source>
        <strain evidence="4 5">NX02</strain>
    </source>
</reference>
<feature type="transmembrane region" description="Helical" evidence="3">
    <location>
        <begin position="40"/>
        <end position="63"/>
    </location>
</feature>
<dbReference type="OrthoDB" id="9777715at2"/>
<gene>
    <name evidence="4" type="ORF">NX02_26915</name>
</gene>
<evidence type="ECO:0000313" key="4">
    <source>
        <dbReference type="EMBL" id="AHE56972.1"/>
    </source>
</evidence>
<dbReference type="KEGG" id="ssan:NX02_26915"/>
<feature type="region of interest" description="Disordered" evidence="2">
    <location>
        <begin position="1"/>
        <end position="21"/>
    </location>
</feature>
<protein>
    <recommendedName>
        <fullName evidence="6">ATPase</fullName>
    </recommendedName>
</protein>
<evidence type="ECO:0008006" key="6">
    <source>
        <dbReference type="Google" id="ProtNLM"/>
    </source>
</evidence>
<keyword evidence="3" id="KW-0472">Membrane</keyword>
<proteinExistence type="predicted"/>
<evidence type="ECO:0000256" key="2">
    <source>
        <dbReference type="SAM" id="MobiDB-lite"/>
    </source>
</evidence>
<keyword evidence="5" id="KW-1185">Reference proteome</keyword>
<accession>W0AKA8</accession>
<dbReference type="PATRIC" id="fig|1123269.5.peg.5278"/>
<feature type="coiled-coil region" evidence="1">
    <location>
        <begin position="111"/>
        <end position="138"/>
    </location>
</feature>
<dbReference type="eggNOG" id="COG1196">
    <property type="taxonomic scope" value="Bacteria"/>
</dbReference>
<dbReference type="RefSeq" id="WP_053000716.1">
    <property type="nucleotide sequence ID" value="NZ_CP006644.1"/>
</dbReference>
<organism evidence="4 5">
    <name type="scientific">Sphingomonas sanxanigenens DSM 19645 = NX02</name>
    <dbReference type="NCBI Taxonomy" id="1123269"/>
    <lineage>
        <taxon>Bacteria</taxon>
        <taxon>Pseudomonadati</taxon>
        <taxon>Pseudomonadota</taxon>
        <taxon>Alphaproteobacteria</taxon>
        <taxon>Sphingomonadales</taxon>
        <taxon>Sphingomonadaceae</taxon>
        <taxon>Sphingomonas</taxon>
    </lineage>
</organism>